<evidence type="ECO:0000256" key="3">
    <source>
        <dbReference type="ARBA" id="ARBA00022771"/>
    </source>
</evidence>
<dbReference type="PROSITE" id="PS00028">
    <property type="entry name" value="ZINC_FINGER_C2H2_1"/>
    <property type="match status" value="2"/>
</dbReference>
<gene>
    <name evidence="7" type="ORF">HIM_05794</name>
</gene>
<dbReference type="AlphaFoldDB" id="A0A0F7ZP50"/>
<organism evidence="7 8">
    <name type="scientific">Hirsutella minnesotensis 3608</name>
    <dbReference type="NCBI Taxonomy" id="1043627"/>
    <lineage>
        <taxon>Eukaryota</taxon>
        <taxon>Fungi</taxon>
        <taxon>Dikarya</taxon>
        <taxon>Ascomycota</taxon>
        <taxon>Pezizomycotina</taxon>
        <taxon>Sordariomycetes</taxon>
        <taxon>Hypocreomycetidae</taxon>
        <taxon>Hypocreales</taxon>
        <taxon>Ophiocordycipitaceae</taxon>
        <taxon>Hirsutella</taxon>
    </lineage>
</organism>
<dbReference type="GO" id="GO:0008270">
    <property type="term" value="F:zinc ion binding"/>
    <property type="evidence" value="ECO:0007669"/>
    <property type="project" value="UniProtKB-KW"/>
</dbReference>
<feature type="domain" description="C2H2-type" evidence="6">
    <location>
        <begin position="192"/>
        <end position="216"/>
    </location>
</feature>
<dbReference type="InterPro" id="IPR022755">
    <property type="entry name" value="Znf_C2H2_jaz"/>
</dbReference>
<dbReference type="EMBL" id="KQ030522">
    <property type="protein sequence ID" value="KJZ74885.1"/>
    <property type="molecule type" value="Genomic_DNA"/>
</dbReference>
<keyword evidence="2" id="KW-0677">Repeat</keyword>
<feature type="domain" description="C2H2-type" evidence="6">
    <location>
        <begin position="88"/>
        <end position="117"/>
    </location>
</feature>
<dbReference type="OrthoDB" id="6077919at2759"/>
<evidence type="ECO:0000256" key="5">
    <source>
        <dbReference type="PROSITE-ProRule" id="PRU00042"/>
    </source>
</evidence>
<dbReference type="SMART" id="SM00355">
    <property type="entry name" value="ZnF_C2H2"/>
    <property type="match status" value="6"/>
</dbReference>
<evidence type="ECO:0000313" key="7">
    <source>
        <dbReference type="EMBL" id="KJZ74885.1"/>
    </source>
</evidence>
<dbReference type="PANTHER" id="PTHR24409:SF356">
    <property type="entry name" value="C2H2 FINGER DOMAIN TRANSCRIPTION FACTOR (EUROFUNG)"/>
    <property type="match status" value="1"/>
</dbReference>
<dbReference type="SUPFAM" id="SSF57667">
    <property type="entry name" value="beta-beta-alpha zinc fingers"/>
    <property type="match status" value="2"/>
</dbReference>
<dbReference type="InterPro" id="IPR036236">
    <property type="entry name" value="Znf_C2H2_sf"/>
</dbReference>
<dbReference type="Gene3D" id="3.30.160.60">
    <property type="entry name" value="Classic Zinc Finger"/>
    <property type="match status" value="3"/>
</dbReference>
<evidence type="ECO:0000256" key="1">
    <source>
        <dbReference type="ARBA" id="ARBA00022723"/>
    </source>
</evidence>
<reference evidence="7 8" key="1">
    <citation type="journal article" date="2014" name="Genome Biol. Evol.">
        <title>Comparative genomics and transcriptomics analyses reveal divergent lifestyle features of nematode endoparasitic fungus Hirsutella minnesotensis.</title>
        <authorList>
            <person name="Lai Y."/>
            <person name="Liu K."/>
            <person name="Zhang X."/>
            <person name="Zhang X."/>
            <person name="Li K."/>
            <person name="Wang N."/>
            <person name="Shu C."/>
            <person name="Wu Y."/>
            <person name="Wang C."/>
            <person name="Bushley K.E."/>
            <person name="Xiang M."/>
            <person name="Liu X."/>
        </authorList>
    </citation>
    <scope>NUCLEOTIDE SEQUENCE [LARGE SCALE GENOMIC DNA]</scope>
    <source>
        <strain evidence="7 8">3608</strain>
    </source>
</reference>
<evidence type="ECO:0000256" key="2">
    <source>
        <dbReference type="ARBA" id="ARBA00022737"/>
    </source>
</evidence>
<keyword evidence="3 5" id="KW-0863">Zinc-finger</keyword>
<keyword evidence="1" id="KW-0479">Metal-binding</keyword>
<name>A0A0F7ZP50_9HYPO</name>
<dbReference type="Proteomes" id="UP000054481">
    <property type="component" value="Unassembled WGS sequence"/>
</dbReference>
<sequence length="271" mass="31021">MPYNTFFECGTCDKAFPTGCRARDQHCRSTGHSIPAHECQTCQRWFYSQSACEQHMRDVNHWSIECSVCNQTFPSQEQCTTHERDVHMYCADCNRHFQSDNNLKMHLNSRVHRGQNIDCPFCNRSYTSATGLTHHLELGSCAGAPDLNRDELYRLVRSRDPQGIVSKNLIGWTGSSFFDIVDASEAWNGYGYECYFCHRSFKNSGALNQHLSSPIHQQDLYHCPNPACRNDFRSLAGIVNHLESGSCNFIRFERVQTSVQNIISSNRLIAF</sequence>
<dbReference type="GO" id="GO:0000977">
    <property type="term" value="F:RNA polymerase II transcription regulatory region sequence-specific DNA binding"/>
    <property type="evidence" value="ECO:0007669"/>
    <property type="project" value="TreeGrafter"/>
</dbReference>
<protein>
    <recommendedName>
        <fullName evidence="6">C2H2-type domain-containing protein</fullName>
    </recommendedName>
</protein>
<accession>A0A0F7ZP50</accession>
<dbReference type="PANTHER" id="PTHR24409">
    <property type="entry name" value="ZINC FINGER PROTEIN 142"/>
    <property type="match status" value="1"/>
</dbReference>
<dbReference type="InterPro" id="IPR013087">
    <property type="entry name" value="Znf_C2H2_type"/>
</dbReference>
<evidence type="ECO:0000256" key="4">
    <source>
        <dbReference type="ARBA" id="ARBA00022833"/>
    </source>
</evidence>
<keyword evidence="4" id="KW-0862">Zinc</keyword>
<dbReference type="GO" id="GO:0005634">
    <property type="term" value="C:nucleus"/>
    <property type="evidence" value="ECO:0007669"/>
    <property type="project" value="TreeGrafter"/>
</dbReference>
<dbReference type="Pfam" id="PF12171">
    <property type="entry name" value="zf-C2H2_jaz"/>
    <property type="match status" value="1"/>
</dbReference>
<feature type="domain" description="C2H2-type" evidence="6">
    <location>
        <begin position="64"/>
        <end position="87"/>
    </location>
</feature>
<evidence type="ECO:0000259" key="6">
    <source>
        <dbReference type="PROSITE" id="PS50157"/>
    </source>
</evidence>
<evidence type="ECO:0000313" key="8">
    <source>
        <dbReference type="Proteomes" id="UP000054481"/>
    </source>
</evidence>
<dbReference type="PROSITE" id="PS50157">
    <property type="entry name" value="ZINC_FINGER_C2H2_2"/>
    <property type="match status" value="3"/>
</dbReference>
<dbReference type="GO" id="GO:0000981">
    <property type="term" value="F:DNA-binding transcription factor activity, RNA polymerase II-specific"/>
    <property type="evidence" value="ECO:0007669"/>
    <property type="project" value="TreeGrafter"/>
</dbReference>
<proteinExistence type="predicted"/>
<keyword evidence="8" id="KW-1185">Reference proteome</keyword>
<dbReference type="Pfam" id="PF12874">
    <property type="entry name" value="zf-met"/>
    <property type="match status" value="3"/>
</dbReference>